<name>A0A0F5IS47_9BACT</name>
<accession>A0A0F5IS47</accession>
<evidence type="ECO:0000313" key="3">
    <source>
        <dbReference type="Proteomes" id="UP000033035"/>
    </source>
</evidence>
<dbReference type="PANTHER" id="PTHR18964">
    <property type="entry name" value="ROK (REPRESSOR, ORF, KINASE) FAMILY"/>
    <property type="match status" value="1"/>
</dbReference>
<dbReference type="InterPro" id="IPR000600">
    <property type="entry name" value="ROK"/>
</dbReference>
<gene>
    <name evidence="2" type="ORF">HMPREF1536_04777</name>
</gene>
<evidence type="ECO:0000256" key="1">
    <source>
        <dbReference type="ARBA" id="ARBA00006479"/>
    </source>
</evidence>
<evidence type="ECO:0000313" key="2">
    <source>
        <dbReference type="EMBL" id="KKB48313.1"/>
    </source>
</evidence>
<proteinExistence type="inferred from homology"/>
<dbReference type="EMBL" id="AQHW01000027">
    <property type="protein sequence ID" value="KKB48313.1"/>
    <property type="molecule type" value="Genomic_DNA"/>
</dbReference>
<dbReference type="Pfam" id="PF00480">
    <property type="entry name" value="ROK"/>
    <property type="match status" value="1"/>
</dbReference>
<comment type="caution">
    <text evidence="2">The sequence shown here is derived from an EMBL/GenBank/DDBJ whole genome shotgun (WGS) entry which is preliminary data.</text>
</comment>
<dbReference type="InterPro" id="IPR043129">
    <property type="entry name" value="ATPase_NBD"/>
</dbReference>
<dbReference type="PATRIC" id="fig|1203610.3.peg.4869"/>
<dbReference type="PANTHER" id="PTHR18964:SF149">
    <property type="entry name" value="BIFUNCTIONAL UDP-N-ACETYLGLUCOSAMINE 2-EPIMERASE_N-ACETYLMANNOSAMINE KINASE"/>
    <property type="match status" value="1"/>
</dbReference>
<dbReference type="AlphaFoldDB" id="A0A0F5IS47"/>
<dbReference type="RefSeq" id="WP_028727346.1">
    <property type="nucleotide sequence ID" value="NZ_AUAE01000013.1"/>
</dbReference>
<dbReference type="Gene3D" id="3.30.420.40">
    <property type="match status" value="2"/>
</dbReference>
<evidence type="ECO:0008006" key="4">
    <source>
        <dbReference type="Google" id="ProtNLM"/>
    </source>
</evidence>
<dbReference type="Proteomes" id="UP000033035">
    <property type="component" value="Unassembled WGS sequence"/>
</dbReference>
<protein>
    <recommendedName>
        <fullName evidence="4">ROK family protein</fullName>
    </recommendedName>
</protein>
<comment type="similarity">
    <text evidence="1">Belongs to the ROK (NagC/XylR) family.</text>
</comment>
<organism evidence="2 3">
    <name type="scientific">Parabacteroides gordonii MS-1 = DSM 23371</name>
    <dbReference type="NCBI Taxonomy" id="1203610"/>
    <lineage>
        <taxon>Bacteria</taxon>
        <taxon>Pseudomonadati</taxon>
        <taxon>Bacteroidota</taxon>
        <taxon>Bacteroidia</taxon>
        <taxon>Bacteroidales</taxon>
        <taxon>Tannerellaceae</taxon>
        <taxon>Parabacteroides</taxon>
    </lineage>
</organism>
<keyword evidence="3" id="KW-1185">Reference proteome</keyword>
<reference evidence="2 3" key="1">
    <citation type="submission" date="2013-04" db="EMBL/GenBank/DDBJ databases">
        <title>The Genome Sequence of Parabacteroides gordonii DSM 23371.</title>
        <authorList>
            <consortium name="The Broad Institute Genomics Platform"/>
            <person name="Earl A."/>
            <person name="Ward D."/>
            <person name="Feldgarden M."/>
            <person name="Gevers D."/>
            <person name="Martens E."/>
            <person name="Sakamoto M."/>
            <person name="Benno Y."/>
            <person name="Suzuki N."/>
            <person name="Matsunaga N."/>
            <person name="Koshihara K."/>
            <person name="Seki M."/>
            <person name="Komiya H."/>
            <person name="Walker B."/>
            <person name="Young S."/>
            <person name="Zeng Q."/>
            <person name="Gargeya S."/>
            <person name="Fitzgerald M."/>
            <person name="Haas B."/>
            <person name="Abouelleil A."/>
            <person name="Allen A.W."/>
            <person name="Alvarado L."/>
            <person name="Arachchi H.M."/>
            <person name="Berlin A.M."/>
            <person name="Chapman S.B."/>
            <person name="Gainer-Dewar J."/>
            <person name="Goldberg J."/>
            <person name="Griggs A."/>
            <person name="Gujja S."/>
            <person name="Hansen M."/>
            <person name="Howarth C."/>
            <person name="Imamovic A."/>
            <person name="Ireland A."/>
            <person name="Larimer J."/>
            <person name="McCowan C."/>
            <person name="Murphy C."/>
            <person name="Pearson M."/>
            <person name="Poon T.W."/>
            <person name="Priest M."/>
            <person name="Roberts A."/>
            <person name="Saif S."/>
            <person name="Shea T."/>
            <person name="Sisk P."/>
            <person name="Sykes S."/>
            <person name="Wortman J."/>
            <person name="Nusbaum C."/>
            <person name="Birren B."/>
        </authorList>
    </citation>
    <scope>NUCLEOTIDE SEQUENCE [LARGE SCALE GENOMIC DNA]</scope>
    <source>
        <strain evidence="2 3">MS-1</strain>
    </source>
</reference>
<dbReference type="STRING" id="1203610.HMPREF1536_04777"/>
<dbReference type="SUPFAM" id="SSF53067">
    <property type="entry name" value="Actin-like ATPase domain"/>
    <property type="match status" value="1"/>
</dbReference>
<sequence>MYTNDNRIVMTLDAGGTNLVFSAIRGGREIVTPITLPSCACHLDQCLGQLLTGFTHVSEQLPEAPVAISFAFPGPADYPAGIIGDLPNFPSFRGGVALGPYLEEKFGIPVFINNDGDLFAYGEALTGALPEINRRLEEAGSIKRYKNLLGVTLGTGFGAGVVLNGNLLEGDNAAGGDIWCFRNKKYQSYIVEESVSIRAVQHIYGLLSGDASPFTPKDIYDIAEGTRPGNQEAARSAFAELGEMAGDALAQAITLIDGLIVIGGGLTGAAKYFMPSLLKEMNSETGMMNGSRFSRLQSKAFNLDDAAEFEQFAKGAAVRIAVPGSDRTVNYDPFKRIGVIISKQGASRSVALGAYVYALNHL</sequence>
<dbReference type="CDD" id="cd23763">
    <property type="entry name" value="ASKHA_ATPase_ROK"/>
    <property type="match status" value="1"/>
</dbReference>
<dbReference type="HOGENOM" id="CLU_735560_0_0_10"/>